<reference evidence="4" key="1">
    <citation type="journal article" date="2019" name="Int. J. Syst. Evol. Microbiol.">
        <title>The Global Catalogue of Microorganisms (GCM) 10K type strain sequencing project: providing services to taxonomists for standard genome sequencing and annotation.</title>
        <authorList>
            <consortium name="The Broad Institute Genomics Platform"/>
            <consortium name="The Broad Institute Genome Sequencing Center for Infectious Disease"/>
            <person name="Wu L."/>
            <person name="Ma J."/>
        </authorList>
    </citation>
    <scope>NUCLEOTIDE SEQUENCE [LARGE SCALE GENOMIC DNA]</scope>
    <source>
        <strain evidence="4">JCM 10303</strain>
    </source>
</reference>
<dbReference type="RefSeq" id="WP_009950107.1">
    <property type="nucleotide sequence ID" value="NZ_BAAAGS010000078.1"/>
</dbReference>
<evidence type="ECO:0000256" key="1">
    <source>
        <dbReference type="SAM" id="MobiDB-lite"/>
    </source>
</evidence>
<name>A0ABP3P8S3_SACER</name>
<sequence>MRITRRITTALALAGTFAALSAQAGNASEGYTSGGLTVLRVEDSIFEVDRSLNFNQGSGDTGSDVIEGSGPVSDD</sequence>
<keyword evidence="2" id="KW-0732">Signal</keyword>
<comment type="caution">
    <text evidence="3">The sequence shown here is derived from an EMBL/GenBank/DDBJ whole genome shotgun (WGS) entry which is preliminary data.</text>
</comment>
<feature type="signal peptide" evidence="2">
    <location>
        <begin position="1"/>
        <end position="24"/>
    </location>
</feature>
<keyword evidence="4" id="KW-1185">Reference proteome</keyword>
<protein>
    <recommendedName>
        <fullName evidence="5">Porin</fullName>
    </recommendedName>
</protein>
<dbReference type="Proteomes" id="UP001500729">
    <property type="component" value="Unassembled WGS sequence"/>
</dbReference>
<gene>
    <name evidence="3" type="ORF">GCM10009533_65100</name>
</gene>
<accession>A0ABP3P8S3</accession>
<organism evidence="3 4">
    <name type="scientific">Saccharopolyspora erythraea</name>
    <name type="common">Streptomyces erythraeus</name>
    <dbReference type="NCBI Taxonomy" id="1836"/>
    <lineage>
        <taxon>Bacteria</taxon>
        <taxon>Bacillati</taxon>
        <taxon>Actinomycetota</taxon>
        <taxon>Actinomycetes</taxon>
        <taxon>Pseudonocardiales</taxon>
        <taxon>Pseudonocardiaceae</taxon>
        <taxon>Saccharopolyspora</taxon>
    </lineage>
</organism>
<evidence type="ECO:0008006" key="5">
    <source>
        <dbReference type="Google" id="ProtNLM"/>
    </source>
</evidence>
<dbReference type="EMBL" id="BAAAGS010000078">
    <property type="protein sequence ID" value="GAA0558648.1"/>
    <property type="molecule type" value="Genomic_DNA"/>
</dbReference>
<evidence type="ECO:0000313" key="4">
    <source>
        <dbReference type="Proteomes" id="UP001500729"/>
    </source>
</evidence>
<proteinExistence type="predicted"/>
<feature type="chain" id="PRO_5045515653" description="Porin" evidence="2">
    <location>
        <begin position="25"/>
        <end position="75"/>
    </location>
</feature>
<evidence type="ECO:0000313" key="3">
    <source>
        <dbReference type="EMBL" id="GAA0558648.1"/>
    </source>
</evidence>
<feature type="region of interest" description="Disordered" evidence="1">
    <location>
        <begin position="52"/>
        <end position="75"/>
    </location>
</feature>
<evidence type="ECO:0000256" key="2">
    <source>
        <dbReference type="SAM" id="SignalP"/>
    </source>
</evidence>